<name>A0A544QNZ1_9EURY</name>
<proteinExistence type="predicted"/>
<keyword evidence="2" id="KW-1185">Reference proteome</keyword>
<sequence length="201" mass="21765">MLTEQYMRRAAVVTTTMQTFPDSTAVSVVEMAAAEYARRTVTIDFLYLDNESCERCSGTQEALETALTQVEPILEPLDVGVVVRDIHVDTLAAAKATQLAVSPTIRINGRDIQPDYRENNCESCGDLCACPGEIDCRLWHYRGEEYTTPPVEFLVAALVRATVPEQSPSEITREKASEGASANIASFFGDADASGAGGCDC</sequence>
<gene>
    <name evidence="1" type="ORF">EWF95_08950</name>
</gene>
<reference evidence="1 2" key="1">
    <citation type="submission" date="2019-02" db="EMBL/GenBank/DDBJ databases">
        <title>Halonotius sp. a new haloqrchaeon isolated from saline water.</title>
        <authorList>
            <person name="Duran-Viseras A."/>
            <person name="Sanchez-Porro C."/>
            <person name="Ventosa A."/>
        </authorList>
    </citation>
    <scope>NUCLEOTIDE SEQUENCE [LARGE SCALE GENOMIC DNA]</scope>
    <source>
        <strain evidence="1 2">F9-27</strain>
    </source>
</reference>
<protein>
    <submittedName>
        <fullName evidence="1">DUF2703 domain-containing protein</fullName>
    </submittedName>
</protein>
<dbReference type="EMBL" id="SESI01000002">
    <property type="protein sequence ID" value="TQQ80600.1"/>
    <property type="molecule type" value="Genomic_DNA"/>
</dbReference>
<comment type="caution">
    <text evidence="1">The sequence shown here is derived from an EMBL/GenBank/DDBJ whole genome shotgun (WGS) entry which is preliminary data.</text>
</comment>
<evidence type="ECO:0000313" key="2">
    <source>
        <dbReference type="Proteomes" id="UP000315385"/>
    </source>
</evidence>
<evidence type="ECO:0000313" key="1">
    <source>
        <dbReference type="EMBL" id="TQQ80600.1"/>
    </source>
</evidence>
<accession>A0A544QNZ1</accession>
<dbReference type="InterPro" id="IPR021219">
    <property type="entry name" value="DUF2703"/>
</dbReference>
<dbReference type="AlphaFoldDB" id="A0A544QNZ1"/>
<dbReference type="Pfam" id="PF10865">
    <property type="entry name" value="DUF2703"/>
    <property type="match status" value="1"/>
</dbReference>
<dbReference type="Proteomes" id="UP000315385">
    <property type="component" value="Unassembled WGS sequence"/>
</dbReference>
<organism evidence="1 2">
    <name type="scientific">Halonotius roseus</name>
    <dbReference type="NCBI Taxonomy" id="2511997"/>
    <lineage>
        <taxon>Archaea</taxon>
        <taxon>Methanobacteriati</taxon>
        <taxon>Methanobacteriota</taxon>
        <taxon>Stenosarchaea group</taxon>
        <taxon>Halobacteria</taxon>
        <taxon>Halobacteriales</taxon>
        <taxon>Haloferacaceae</taxon>
        <taxon>Halonotius</taxon>
    </lineage>
</organism>